<reference evidence="2 3" key="1">
    <citation type="submission" date="2016-03" db="EMBL/GenBank/DDBJ databases">
        <authorList>
            <person name="Ploux O."/>
        </authorList>
    </citation>
    <scope>NUCLEOTIDE SEQUENCE [LARGE SCALE GENOMIC DNA]</scope>
    <source>
        <strain evidence="2 3">UAMH 11012</strain>
    </source>
</reference>
<dbReference type="AlphaFoldDB" id="A0A1L7WCE9"/>
<evidence type="ECO:0000256" key="1">
    <source>
        <dbReference type="SAM" id="MobiDB-lite"/>
    </source>
</evidence>
<organism evidence="2 3">
    <name type="scientific">Phialocephala subalpina</name>
    <dbReference type="NCBI Taxonomy" id="576137"/>
    <lineage>
        <taxon>Eukaryota</taxon>
        <taxon>Fungi</taxon>
        <taxon>Dikarya</taxon>
        <taxon>Ascomycota</taxon>
        <taxon>Pezizomycotina</taxon>
        <taxon>Leotiomycetes</taxon>
        <taxon>Helotiales</taxon>
        <taxon>Mollisiaceae</taxon>
        <taxon>Phialocephala</taxon>
        <taxon>Phialocephala fortinii species complex</taxon>
    </lineage>
</organism>
<feature type="compositionally biased region" description="Basic and acidic residues" evidence="1">
    <location>
        <begin position="86"/>
        <end position="98"/>
    </location>
</feature>
<accession>A0A1L7WCE9</accession>
<gene>
    <name evidence="2" type="ORF">PAC_00336</name>
</gene>
<dbReference type="EMBL" id="FJOG01000001">
    <property type="protein sequence ID" value="CZR50463.1"/>
    <property type="molecule type" value="Genomic_DNA"/>
</dbReference>
<dbReference type="Proteomes" id="UP000184330">
    <property type="component" value="Unassembled WGS sequence"/>
</dbReference>
<protein>
    <submittedName>
        <fullName evidence="2">Uncharacterized protein</fullName>
    </submittedName>
</protein>
<feature type="region of interest" description="Disordered" evidence="1">
    <location>
        <begin position="78"/>
        <end position="126"/>
    </location>
</feature>
<proteinExistence type="predicted"/>
<evidence type="ECO:0000313" key="3">
    <source>
        <dbReference type="Proteomes" id="UP000184330"/>
    </source>
</evidence>
<evidence type="ECO:0000313" key="2">
    <source>
        <dbReference type="EMBL" id="CZR50463.1"/>
    </source>
</evidence>
<name>A0A1L7WCE9_9HELO</name>
<keyword evidence="3" id="KW-1185">Reference proteome</keyword>
<sequence length="126" mass="13463">MASTNNPNNPNIPIPPPPNALVAPFAQALIQGQIRAAQLRADILRAGSEASERQANDLHEVSQRRADELHYAQLENLKGPNAANDTTREASEAAKRAAENPSAPPAPAPVRMDVDDNIYEASGHLT</sequence>